<sequence>MSALSLSLTQPRARARLGASQMATAANQYQLDLGITAKVEPAVVARPVAPQPAPKPATRRQELDKHLDWFQVISDLSRHGYSAKAIADRVGVPKSTLLGWKQGAEPRYSEGRRLIEFWCEITGKAETKLPLVDASCWWAYHAK</sequence>
<protein>
    <submittedName>
        <fullName evidence="4">Uncharacterized protein</fullName>
    </submittedName>
</protein>
<evidence type="ECO:0000313" key="1">
    <source>
        <dbReference type="EMBL" id="MDX5990459.1"/>
    </source>
</evidence>
<evidence type="ECO:0000313" key="5">
    <source>
        <dbReference type="Proteomes" id="UP000182413"/>
    </source>
</evidence>
<reference evidence="1 6" key="2">
    <citation type="submission" date="2023-11" db="EMBL/GenBank/DDBJ databases">
        <title>MicrobeMod: A computational toolkit for identifying prokaryotic methylation and restriction-modification with nanopore sequencing.</title>
        <authorList>
            <person name="Crits-Christoph A."/>
            <person name="Kang S.C."/>
            <person name="Lee H."/>
            <person name="Ostrov N."/>
        </authorList>
    </citation>
    <scope>NUCLEOTIDE SEQUENCE [LARGE SCALE GENOMIC DNA]</scope>
    <source>
        <strain evidence="1 6">ATCC BAA-571</strain>
    </source>
</reference>
<reference evidence="4 5" key="1">
    <citation type="submission" date="2016-10" db="EMBL/GenBank/DDBJ databases">
        <authorList>
            <person name="de Groot N.N."/>
        </authorList>
    </citation>
    <scope>NUCLEOTIDE SEQUENCE [LARGE SCALE GENOMIC DNA]</scope>
    <source>
        <strain evidence="4 5">JCM 10630</strain>
    </source>
</reference>
<dbReference type="EMBL" id="FNAE01000006">
    <property type="protein sequence ID" value="SDF23392.1"/>
    <property type="molecule type" value="Genomic_DNA"/>
</dbReference>
<dbReference type="EMBL" id="JAWXXP010000001">
    <property type="protein sequence ID" value="MDX5990459.1"/>
    <property type="molecule type" value="Genomic_DNA"/>
</dbReference>
<evidence type="ECO:0000313" key="4">
    <source>
        <dbReference type="EMBL" id="SDF23392.1"/>
    </source>
</evidence>
<evidence type="ECO:0000313" key="3">
    <source>
        <dbReference type="EMBL" id="MDX5995474.1"/>
    </source>
</evidence>
<name>A0A1G7JEM6_9GAMM</name>
<gene>
    <name evidence="4" type="ORF">SAMN05216575_106209</name>
    <name evidence="1" type="ORF">SIM71_00085</name>
    <name evidence="2" type="ORF">SIM71_25490</name>
    <name evidence="3" type="ORF">SIM71_25720</name>
</gene>
<dbReference type="OrthoDB" id="9155114at2"/>
<accession>A0A1G7JEM6</accession>
<dbReference type="Proteomes" id="UP000182413">
    <property type="component" value="Unassembled WGS sequence"/>
</dbReference>
<dbReference type="AlphaFoldDB" id="A0A1G7JEM6"/>
<proteinExistence type="predicted"/>
<keyword evidence="6" id="KW-1185">Reference proteome</keyword>
<evidence type="ECO:0000313" key="6">
    <source>
        <dbReference type="Proteomes" id="UP001278050"/>
    </source>
</evidence>
<dbReference type="Proteomes" id="UP001278050">
    <property type="component" value="Unassembled WGS sequence"/>
</dbReference>
<organism evidence="4 5">
    <name type="scientific">Ectopseudomonas alcaliphila</name>
    <dbReference type="NCBI Taxonomy" id="101564"/>
    <lineage>
        <taxon>Bacteria</taxon>
        <taxon>Pseudomonadati</taxon>
        <taxon>Pseudomonadota</taxon>
        <taxon>Gammaproteobacteria</taxon>
        <taxon>Pseudomonadales</taxon>
        <taxon>Pseudomonadaceae</taxon>
        <taxon>Ectopseudomonas</taxon>
    </lineage>
</organism>
<dbReference type="EMBL" id="JAWXXP010000002">
    <property type="protein sequence ID" value="MDX5995474.1"/>
    <property type="molecule type" value="Genomic_DNA"/>
</dbReference>
<dbReference type="EMBL" id="JAWXXP010000001">
    <property type="protein sequence ID" value="MDX5995429.1"/>
    <property type="molecule type" value="Genomic_DNA"/>
</dbReference>
<dbReference type="RefSeq" id="WP_139203046.1">
    <property type="nucleotide sequence ID" value="NZ_CBCSET010000010.1"/>
</dbReference>
<evidence type="ECO:0000313" key="2">
    <source>
        <dbReference type="EMBL" id="MDX5995429.1"/>
    </source>
</evidence>